<dbReference type="EMBL" id="HBGK01020998">
    <property type="protein sequence ID" value="CAD9281770.1"/>
    <property type="molecule type" value="Transcribed_RNA"/>
</dbReference>
<dbReference type="InterPro" id="IPR027417">
    <property type="entry name" value="P-loop_NTPase"/>
</dbReference>
<reference evidence="1" key="1">
    <citation type="submission" date="2021-01" db="EMBL/GenBank/DDBJ databases">
        <authorList>
            <person name="Corre E."/>
            <person name="Pelletier E."/>
            <person name="Niang G."/>
            <person name="Scheremetjew M."/>
            <person name="Finn R."/>
            <person name="Kale V."/>
            <person name="Holt S."/>
            <person name="Cochrane G."/>
            <person name="Meng A."/>
            <person name="Brown T."/>
            <person name="Cohen L."/>
        </authorList>
    </citation>
    <scope>NUCLEOTIDE SEQUENCE</scope>
    <source>
        <strain evidence="1">CCMP 410</strain>
    </source>
</reference>
<dbReference type="AlphaFoldDB" id="A0A7S1Y4X2"/>
<proteinExistence type="predicted"/>
<name>A0A7S1Y4X2_9STRA</name>
<organism evidence="1">
    <name type="scientific">Grammatophora oceanica</name>
    <dbReference type="NCBI Taxonomy" id="210454"/>
    <lineage>
        <taxon>Eukaryota</taxon>
        <taxon>Sar</taxon>
        <taxon>Stramenopiles</taxon>
        <taxon>Ochrophyta</taxon>
        <taxon>Bacillariophyta</taxon>
        <taxon>Fragilariophyceae</taxon>
        <taxon>Fragilariophycidae</taxon>
        <taxon>Rhabdonematales</taxon>
        <taxon>Grammatophoraceae</taxon>
        <taxon>Grammatophora</taxon>
    </lineage>
</organism>
<gene>
    <name evidence="1" type="ORF">GOCE00092_LOCUS10681</name>
</gene>
<evidence type="ECO:0000313" key="1">
    <source>
        <dbReference type="EMBL" id="CAD9281770.1"/>
    </source>
</evidence>
<dbReference type="Gene3D" id="3.40.50.300">
    <property type="entry name" value="P-loop containing nucleotide triphosphate hydrolases"/>
    <property type="match status" value="1"/>
</dbReference>
<accession>A0A7S1Y4X2</accession>
<dbReference type="Gene3D" id="1.10.8.60">
    <property type="match status" value="1"/>
</dbReference>
<sequence>MESDSHGATTGGDARVLNIVVREMGRFPGVVIMMIDTPGSLDVFVSRIDKTLLKSLKFIVEFQLPTQRNRKLLWEKLMPPALPVLDDLNYKKLAEASHDFTMSQIGNVVYRAAASAALRTAAGDRFVGMKDFYAAIEEEKTRGESSVDRWVKAQYI</sequence>
<protein>
    <submittedName>
        <fullName evidence="1">Uncharacterized protein</fullName>
    </submittedName>
</protein>
<dbReference type="SUPFAM" id="SSF52540">
    <property type="entry name" value="P-loop containing nucleoside triphosphate hydrolases"/>
    <property type="match status" value="1"/>
</dbReference>